<dbReference type="Pfam" id="PF11662">
    <property type="entry name" value="DUF3263"/>
    <property type="match status" value="1"/>
</dbReference>
<accession>A0A652YTU7</accession>
<dbReference type="AlphaFoldDB" id="A0A652YTU7"/>
<evidence type="ECO:0000313" key="1">
    <source>
        <dbReference type="EMBL" id="TYQ06316.1"/>
    </source>
</evidence>
<protein>
    <submittedName>
        <fullName evidence="1">Uncharacterized protein DUF3263</fullName>
    </submittedName>
</protein>
<comment type="caution">
    <text evidence="1">The sequence shown here is derived from an EMBL/GenBank/DDBJ whole genome shotgun (WGS) entry which is preliminary data.</text>
</comment>
<dbReference type="EMBL" id="VNIQ01000002">
    <property type="protein sequence ID" value="TYQ06316.1"/>
    <property type="molecule type" value="Genomic_DNA"/>
</dbReference>
<proteinExistence type="predicted"/>
<gene>
    <name evidence="1" type="ORF">FNL38_102450</name>
</gene>
<name>A0A652YTU7_NOCGL</name>
<sequence>MSRTDTQNEIVDFARKWQKFDGGPDEDIFVTFGLEPHEYFRRLKNILDNGNAALDPPVASELATVCAHRLRQRDVELIGQ</sequence>
<organism evidence="1">
    <name type="scientific">Nocardia globerula</name>
    <dbReference type="NCBI Taxonomy" id="1818"/>
    <lineage>
        <taxon>Bacteria</taxon>
        <taxon>Bacillati</taxon>
        <taxon>Actinomycetota</taxon>
        <taxon>Actinomycetes</taxon>
        <taxon>Mycobacteriales</taxon>
        <taxon>Nocardiaceae</taxon>
        <taxon>Nocardia</taxon>
    </lineage>
</organism>
<dbReference type="InterPro" id="IPR021678">
    <property type="entry name" value="DUF3263"/>
</dbReference>
<reference evidence="1" key="1">
    <citation type="submission" date="2019-07" db="EMBL/GenBank/DDBJ databases">
        <title>Genomic Encyclopedia of Type Strains, Phase IV (KMG-IV): sequencing the most valuable type-strain genomes for metagenomic binning, comparative biology and taxonomic classification.</title>
        <authorList>
            <person name="Goeker M."/>
        </authorList>
    </citation>
    <scope>NUCLEOTIDE SEQUENCE</scope>
    <source>
        <strain evidence="1">DSM 44596</strain>
    </source>
</reference>